<dbReference type="EMBL" id="BAAATA010000065">
    <property type="protein sequence ID" value="GAA2512315.1"/>
    <property type="molecule type" value="Genomic_DNA"/>
</dbReference>
<reference evidence="3 4" key="1">
    <citation type="journal article" date="2019" name="Int. J. Syst. Evol. Microbiol.">
        <title>The Global Catalogue of Microorganisms (GCM) 10K type strain sequencing project: providing services to taxonomists for standard genome sequencing and annotation.</title>
        <authorList>
            <consortium name="The Broad Institute Genomics Platform"/>
            <consortium name="The Broad Institute Genome Sequencing Center for Infectious Disease"/>
            <person name="Wu L."/>
            <person name="Ma J."/>
        </authorList>
    </citation>
    <scope>NUCLEOTIDE SEQUENCE [LARGE SCALE GENOMIC DNA]</scope>
    <source>
        <strain evidence="3 4">JCM 6307</strain>
    </source>
</reference>
<evidence type="ECO:0000313" key="3">
    <source>
        <dbReference type="EMBL" id="GAA2512315.1"/>
    </source>
</evidence>
<dbReference type="PANTHER" id="PTHR45036:SF1">
    <property type="entry name" value="METHYLTRANSFERASE LIKE 7A"/>
    <property type="match status" value="1"/>
</dbReference>
<feature type="region of interest" description="Disordered" evidence="1">
    <location>
        <begin position="206"/>
        <end position="227"/>
    </location>
</feature>
<keyword evidence="3" id="KW-0489">Methyltransferase</keyword>
<keyword evidence="4" id="KW-1185">Reference proteome</keyword>
<protein>
    <submittedName>
        <fullName evidence="3">Class I SAM-dependent methyltransferase</fullName>
    </submittedName>
</protein>
<dbReference type="Gene3D" id="3.40.50.150">
    <property type="entry name" value="Vaccinia Virus protein VP39"/>
    <property type="match status" value="1"/>
</dbReference>
<dbReference type="GO" id="GO:0008168">
    <property type="term" value="F:methyltransferase activity"/>
    <property type="evidence" value="ECO:0007669"/>
    <property type="project" value="UniProtKB-KW"/>
</dbReference>
<dbReference type="InterPro" id="IPR013216">
    <property type="entry name" value="Methyltransf_11"/>
</dbReference>
<evidence type="ECO:0000259" key="2">
    <source>
        <dbReference type="Pfam" id="PF08241"/>
    </source>
</evidence>
<dbReference type="RefSeq" id="WP_344386244.1">
    <property type="nucleotide sequence ID" value="NZ_BAAATA010000065.1"/>
</dbReference>
<dbReference type="GO" id="GO:0032259">
    <property type="term" value="P:methylation"/>
    <property type="evidence" value="ECO:0007669"/>
    <property type="project" value="UniProtKB-KW"/>
</dbReference>
<comment type="caution">
    <text evidence="3">The sequence shown here is derived from an EMBL/GenBank/DDBJ whole genome shotgun (WGS) entry which is preliminary data.</text>
</comment>
<organism evidence="3 4">
    <name type="scientific">Streptomyces thermolineatus</name>
    <dbReference type="NCBI Taxonomy" id="44033"/>
    <lineage>
        <taxon>Bacteria</taxon>
        <taxon>Bacillati</taxon>
        <taxon>Actinomycetota</taxon>
        <taxon>Actinomycetes</taxon>
        <taxon>Kitasatosporales</taxon>
        <taxon>Streptomycetaceae</taxon>
        <taxon>Streptomyces</taxon>
    </lineage>
</organism>
<keyword evidence="3" id="KW-0808">Transferase</keyword>
<feature type="domain" description="Methyltransferase type 11" evidence="2">
    <location>
        <begin position="48"/>
        <end position="141"/>
    </location>
</feature>
<dbReference type="InterPro" id="IPR052356">
    <property type="entry name" value="Thiol_S-MT"/>
</dbReference>
<proteinExistence type="predicted"/>
<sequence length="227" mass="25129">MDQETPARRVRRIWERIAPSYDRWMRCDRLLVGDSRRWVCSRASGRTLEVAVGTGLNLPLYPPGTEVVGLDLSRAMLGHARGRTARAGLRVQLVEGSAERLPFADACFDTVVSTLALCSVPDDRAAVAEMHRVLRPGGRLLLLDHVAGSGRAVRAAQRGLERLTWRWCGDRMTRRPLDLVLASGFTVERRDRFRAGVVERLYATKPRRPARAARPGTESTGSTGSTG</sequence>
<evidence type="ECO:0000256" key="1">
    <source>
        <dbReference type="SAM" id="MobiDB-lite"/>
    </source>
</evidence>
<feature type="compositionally biased region" description="Low complexity" evidence="1">
    <location>
        <begin position="212"/>
        <end position="227"/>
    </location>
</feature>
<gene>
    <name evidence="3" type="ORF">GCM10010406_55460</name>
</gene>
<dbReference type="SUPFAM" id="SSF53335">
    <property type="entry name" value="S-adenosyl-L-methionine-dependent methyltransferases"/>
    <property type="match status" value="1"/>
</dbReference>
<accession>A0ABN3N198</accession>
<name>A0ABN3N198_9ACTN</name>
<dbReference type="InterPro" id="IPR029063">
    <property type="entry name" value="SAM-dependent_MTases_sf"/>
</dbReference>
<dbReference type="Pfam" id="PF08241">
    <property type="entry name" value="Methyltransf_11"/>
    <property type="match status" value="1"/>
</dbReference>
<dbReference type="CDD" id="cd02440">
    <property type="entry name" value="AdoMet_MTases"/>
    <property type="match status" value="1"/>
</dbReference>
<evidence type="ECO:0000313" key="4">
    <source>
        <dbReference type="Proteomes" id="UP001501358"/>
    </source>
</evidence>
<dbReference type="PANTHER" id="PTHR45036">
    <property type="entry name" value="METHYLTRANSFERASE LIKE 7B"/>
    <property type="match status" value="1"/>
</dbReference>
<dbReference type="Proteomes" id="UP001501358">
    <property type="component" value="Unassembled WGS sequence"/>
</dbReference>